<feature type="domain" description="FAD-binding PCMH-type" evidence="3">
    <location>
        <begin position="43"/>
        <end position="149"/>
    </location>
</feature>
<feature type="region of interest" description="Disordered" evidence="2">
    <location>
        <begin position="119"/>
        <end position="149"/>
    </location>
</feature>
<evidence type="ECO:0000313" key="4">
    <source>
        <dbReference type="EMBL" id="AUD06668.1"/>
    </source>
</evidence>
<protein>
    <recommendedName>
        <fullName evidence="3">FAD-binding PCMH-type domain-containing protein</fullName>
    </recommendedName>
</protein>
<dbReference type="Proteomes" id="UP000232883">
    <property type="component" value="Chromosome"/>
</dbReference>
<name>A0A2K8Z9W0_9BACT</name>
<dbReference type="InterPro" id="IPR006094">
    <property type="entry name" value="Oxid_FAD_bind_N"/>
</dbReference>
<accession>A0A2K8Z9W0</accession>
<keyword evidence="1" id="KW-0285">Flavoprotein</keyword>
<keyword evidence="5" id="KW-1185">Reference proteome</keyword>
<dbReference type="InterPro" id="IPR016167">
    <property type="entry name" value="FAD-bd_PCMH_sub1"/>
</dbReference>
<dbReference type="KEGG" id="spir:CWM47_35370"/>
<dbReference type="PROSITE" id="PS51387">
    <property type="entry name" value="FAD_PCMH"/>
    <property type="match status" value="1"/>
</dbReference>
<gene>
    <name evidence="4" type="ORF">CWM47_35370</name>
</gene>
<dbReference type="InterPro" id="IPR036318">
    <property type="entry name" value="FAD-bd_PCMH-like_sf"/>
</dbReference>
<dbReference type="GO" id="GO:0071949">
    <property type="term" value="F:FAD binding"/>
    <property type="evidence" value="ECO:0007669"/>
    <property type="project" value="InterPro"/>
</dbReference>
<reference evidence="4 5" key="1">
    <citation type="submission" date="2017-11" db="EMBL/GenBank/DDBJ databases">
        <title>Taxonomic description and genome sequences of Spirosoma HA7 sp. nov., isolated from pollen microhabitat of Corylus avellana.</title>
        <authorList>
            <person name="Ambika Manirajan B."/>
            <person name="Suarez C."/>
            <person name="Ratering S."/>
            <person name="Geissler-Plaum R."/>
            <person name="Cardinale M."/>
            <person name="Sylvia S."/>
        </authorList>
    </citation>
    <scope>NUCLEOTIDE SEQUENCE [LARGE SCALE GENOMIC DNA]</scope>
    <source>
        <strain evidence="4 5">HA7</strain>
    </source>
</reference>
<dbReference type="Gene3D" id="3.30.43.10">
    <property type="entry name" value="Uridine Diphospho-n-acetylenolpyruvylglucosamine Reductase, domain 2"/>
    <property type="match status" value="1"/>
</dbReference>
<evidence type="ECO:0000313" key="5">
    <source>
        <dbReference type="Proteomes" id="UP000232883"/>
    </source>
</evidence>
<dbReference type="InterPro" id="IPR016166">
    <property type="entry name" value="FAD-bd_PCMH"/>
</dbReference>
<proteinExistence type="predicted"/>
<evidence type="ECO:0000256" key="2">
    <source>
        <dbReference type="SAM" id="MobiDB-lite"/>
    </source>
</evidence>
<sequence length="149" mass="15926">MSGQLPYVVLRIPSGLCCDIILSSAFVILLHSSAAADDYGHLISRSPLAILYPGSVDDVVTMMHFARRFRLRIVGRGNGHTAFGQAQVEGGLVIDLGSLRQIHAVTADRTVVDAGVVRPDRAGHHPADSGLRTRPNAPLVLPRRTDDAG</sequence>
<evidence type="ECO:0000256" key="1">
    <source>
        <dbReference type="ARBA" id="ARBA00022827"/>
    </source>
</evidence>
<organism evidence="4 5">
    <name type="scientific">Spirosoma pollinicola</name>
    <dbReference type="NCBI Taxonomy" id="2057025"/>
    <lineage>
        <taxon>Bacteria</taxon>
        <taxon>Pseudomonadati</taxon>
        <taxon>Bacteroidota</taxon>
        <taxon>Cytophagia</taxon>
        <taxon>Cytophagales</taxon>
        <taxon>Cytophagaceae</taxon>
        <taxon>Spirosoma</taxon>
    </lineage>
</organism>
<evidence type="ECO:0000259" key="3">
    <source>
        <dbReference type="PROSITE" id="PS51387"/>
    </source>
</evidence>
<dbReference type="Pfam" id="PF01565">
    <property type="entry name" value="FAD_binding_4"/>
    <property type="match status" value="1"/>
</dbReference>
<keyword evidence="1" id="KW-0274">FAD</keyword>
<dbReference type="AlphaFoldDB" id="A0A2K8Z9W0"/>
<dbReference type="EMBL" id="CP025096">
    <property type="protein sequence ID" value="AUD06668.1"/>
    <property type="molecule type" value="Genomic_DNA"/>
</dbReference>
<dbReference type="SUPFAM" id="SSF56176">
    <property type="entry name" value="FAD-binding/transporter-associated domain-like"/>
    <property type="match status" value="1"/>
</dbReference>